<feature type="region of interest" description="Disordered" evidence="1">
    <location>
        <begin position="1"/>
        <end position="34"/>
    </location>
</feature>
<name>A0A7D5KCA8_9EURY</name>
<protein>
    <submittedName>
        <fullName evidence="2">Uncharacterized protein</fullName>
    </submittedName>
</protein>
<dbReference type="Proteomes" id="UP000509241">
    <property type="component" value="Chromosome"/>
</dbReference>
<keyword evidence="3" id="KW-1185">Reference proteome</keyword>
<dbReference type="EMBL" id="CP058601">
    <property type="protein sequence ID" value="QLG48456.1"/>
    <property type="molecule type" value="Genomic_DNA"/>
</dbReference>
<dbReference type="AlphaFoldDB" id="A0A7D5KCA8"/>
<sequence length="69" mass="7049">MTSVEDADSSLGGNRSHIRSLTIDSSSSWTPVAASSSICDEDADTTATGDGGVTQLLEFEPAGNECLQG</sequence>
<evidence type="ECO:0000313" key="2">
    <source>
        <dbReference type="EMBL" id="QLG48456.1"/>
    </source>
</evidence>
<accession>A0A7D5KCA8</accession>
<gene>
    <name evidence="2" type="ORF">HYG82_06140</name>
</gene>
<dbReference type="RefSeq" id="WP_179260195.1">
    <property type="nucleotide sequence ID" value="NZ_CP058601.1"/>
</dbReference>
<proteinExistence type="predicted"/>
<dbReference type="GeneID" id="56032853"/>
<dbReference type="KEGG" id="haly:HYG82_06140"/>
<reference evidence="2 3" key="1">
    <citation type="submission" date="2020-07" db="EMBL/GenBank/DDBJ databases">
        <authorList>
            <person name="Cui H."/>
        </authorList>
    </citation>
    <scope>NUCLEOTIDE SEQUENCE [LARGE SCALE GENOMIC DNA]</scope>
    <source>
        <strain evidence="2 3">YPL8</strain>
    </source>
</reference>
<feature type="compositionally biased region" description="Low complexity" evidence="1">
    <location>
        <begin position="25"/>
        <end position="34"/>
    </location>
</feature>
<evidence type="ECO:0000256" key="1">
    <source>
        <dbReference type="SAM" id="MobiDB-lite"/>
    </source>
</evidence>
<organism evidence="2 3">
    <name type="scientific">Natrinema halophilum</name>
    <dbReference type="NCBI Taxonomy" id="1699371"/>
    <lineage>
        <taxon>Archaea</taxon>
        <taxon>Methanobacteriati</taxon>
        <taxon>Methanobacteriota</taxon>
        <taxon>Stenosarchaea group</taxon>
        <taxon>Halobacteria</taxon>
        <taxon>Halobacteriales</taxon>
        <taxon>Natrialbaceae</taxon>
        <taxon>Natrinema</taxon>
    </lineage>
</organism>
<evidence type="ECO:0000313" key="3">
    <source>
        <dbReference type="Proteomes" id="UP000509241"/>
    </source>
</evidence>